<keyword evidence="3" id="KW-0732">Signal</keyword>
<evidence type="ECO:0000259" key="4">
    <source>
        <dbReference type="Pfam" id="PF00144"/>
    </source>
</evidence>
<keyword evidence="1 5" id="KW-0378">Hydrolase</keyword>
<dbReference type="InterPro" id="IPR050789">
    <property type="entry name" value="Diverse_Enzym_Activities"/>
</dbReference>
<dbReference type="Pfam" id="PF00144">
    <property type="entry name" value="Beta-lactamase"/>
    <property type="match status" value="1"/>
</dbReference>
<keyword evidence="6" id="KW-1185">Reference proteome</keyword>
<evidence type="ECO:0000256" key="2">
    <source>
        <dbReference type="SAM" id="MobiDB-lite"/>
    </source>
</evidence>
<sequence>MRTPLLTTVLVSMLALTTCAAAPVPAPEGAGRFDQPRPGFSPAETRLRPSSPERVGLSVWPILRATRDIAAWTERVPGREHPMYAGAVSLLAHHGRVVSHEAAGYELRYSDGSGTELPPERRERARRSTIFDIASMTKLFTSIAVLQQVERGRVELDEPVARYLPEFGNHGKSRITVRQLLTHTSGLPATVRLWELPPEERLPHLMTLEPVTEPGSTYTYSDPNMIVLGELVERLAGKPLDRVVREGITEPLGMTDTGYLPPESERHRIAATEYQRAPERGMLRGRVHDENAWALGGVAGHAGIFSTARDLAVLGQAVLNGGSYGGERILRRASVAAMLEDYNTEFPEHSHGLGFELEQRWYMAGLTGPRTAGHTGYTGTSMVLDPASRSMAILLTNRVHPSREWGSNNPARVRLAEGLARAMAVEPRHGPTAWFTGGGTTDTEATLTSDPVWATGRVRVTFDAFVDTQRDPDGVDPVRLEYSRDGGASWNPARMHVRGRGSPRGPVEELAGSGHRSWWRVRATIPGDERGRLLVRWRFSPDERYLGRGVYLDGIRMTSSSGTLLDGEDDSGALHGTGFLIAQR</sequence>
<dbReference type="STRING" id="1050202.GCA_000384035_03342"/>
<dbReference type="InParanoid" id="A0A2T0GWM2"/>
<evidence type="ECO:0000256" key="1">
    <source>
        <dbReference type="ARBA" id="ARBA00022801"/>
    </source>
</evidence>
<dbReference type="Gene3D" id="3.40.710.10">
    <property type="entry name" value="DD-peptidase/beta-lactamase superfamily"/>
    <property type="match status" value="1"/>
</dbReference>
<evidence type="ECO:0000313" key="5">
    <source>
        <dbReference type="EMBL" id="PRW63423.1"/>
    </source>
</evidence>
<dbReference type="Gene3D" id="2.60.120.260">
    <property type="entry name" value="Galactose-binding domain-like"/>
    <property type="match status" value="1"/>
</dbReference>
<organism evidence="5 6">
    <name type="scientific">Actinopolyspora mortivallis</name>
    <dbReference type="NCBI Taxonomy" id="33906"/>
    <lineage>
        <taxon>Bacteria</taxon>
        <taxon>Bacillati</taxon>
        <taxon>Actinomycetota</taxon>
        <taxon>Actinomycetes</taxon>
        <taxon>Actinopolysporales</taxon>
        <taxon>Actinopolysporaceae</taxon>
        <taxon>Actinopolyspora</taxon>
    </lineage>
</organism>
<reference evidence="5 6" key="1">
    <citation type="submission" date="2018-03" db="EMBL/GenBank/DDBJ databases">
        <title>Actinopolyspora mortivallis from Sahara, screening for active biomolecules.</title>
        <authorList>
            <person name="Selama O."/>
            <person name="Wellington E.M.H."/>
            <person name="Hacene H."/>
        </authorList>
    </citation>
    <scope>NUCLEOTIDE SEQUENCE [LARGE SCALE GENOMIC DNA]</scope>
    <source>
        <strain evidence="5 6">M5A</strain>
    </source>
</reference>
<dbReference type="PANTHER" id="PTHR43283:SF11">
    <property type="entry name" value="BETA-LACTAMASE-RELATED DOMAIN-CONTAINING PROTEIN"/>
    <property type="match status" value="1"/>
</dbReference>
<dbReference type="EMBL" id="PVSR01000015">
    <property type="protein sequence ID" value="PRW63423.1"/>
    <property type="molecule type" value="Genomic_DNA"/>
</dbReference>
<dbReference type="AlphaFoldDB" id="A0A2T0GWM2"/>
<dbReference type="SUPFAM" id="SSF56601">
    <property type="entry name" value="beta-lactamase/transpeptidase-like"/>
    <property type="match status" value="1"/>
</dbReference>
<feature type="domain" description="Beta-lactamase-related" evidence="4">
    <location>
        <begin position="85"/>
        <end position="413"/>
    </location>
</feature>
<accession>A0A2T0GWM2</accession>
<evidence type="ECO:0000313" key="6">
    <source>
        <dbReference type="Proteomes" id="UP000239352"/>
    </source>
</evidence>
<protein>
    <submittedName>
        <fullName evidence="5">Serine hydrolase</fullName>
    </submittedName>
</protein>
<proteinExistence type="predicted"/>
<comment type="caution">
    <text evidence="5">The sequence shown here is derived from an EMBL/GenBank/DDBJ whole genome shotgun (WGS) entry which is preliminary data.</text>
</comment>
<dbReference type="InterPro" id="IPR012338">
    <property type="entry name" value="Beta-lactam/transpept-like"/>
</dbReference>
<feature type="signal peptide" evidence="3">
    <location>
        <begin position="1"/>
        <end position="20"/>
    </location>
</feature>
<dbReference type="InterPro" id="IPR001466">
    <property type="entry name" value="Beta-lactam-related"/>
</dbReference>
<feature type="region of interest" description="Disordered" evidence="2">
    <location>
        <begin position="26"/>
        <end position="49"/>
    </location>
</feature>
<dbReference type="PANTHER" id="PTHR43283">
    <property type="entry name" value="BETA-LACTAMASE-RELATED"/>
    <property type="match status" value="1"/>
</dbReference>
<evidence type="ECO:0000256" key="3">
    <source>
        <dbReference type="SAM" id="SignalP"/>
    </source>
</evidence>
<gene>
    <name evidence="5" type="ORF">CEP50_10695</name>
</gene>
<dbReference type="GO" id="GO:0016787">
    <property type="term" value="F:hydrolase activity"/>
    <property type="evidence" value="ECO:0007669"/>
    <property type="project" value="UniProtKB-KW"/>
</dbReference>
<dbReference type="RefSeq" id="WP_106113806.1">
    <property type="nucleotide sequence ID" value="NZ_PVSR01000015.1"/>
</dbReference>
<name>A0A2T0GWM2_ACTMO</name>
<feature type="chain" id="PRO_5038961088" evidence="3">
    <location>
        <begin position="21"/>
        <end position="584"/>
    </location>
</feature>
<dbReference type="Proteomes" id="UP000239352">
    <property type="component" value="Unassembled WGS sequence"/>
</dbReference>